<proteinExistence type="predicted"/>
<dbReference type="PROSITE" id="PS51085">
    <property type="entry name" value="2FE2S_FER_2"/>
    <property type="match status" value="1"/>
</dbReference>
<evidence type="ECO:0000313" key="5">
    <source>
        <dbReference type="EMBL" id="QGZ29054.1"/>
    </source>
</evidence>
<keyword evidence="1" id="KW-0479">Metal-binding</keyword>
<dbReference type="InterPro" id="IPR012675">
    <property type="entry name" value="Beta-grasp_dom_sf"/>
</dbReference>
<dbReference type="RefSeq" id="WP_158186647.1">
    <property type="nucleotide sequence ID" value="NZ_CP046902.1"/>
</dbReference>
<dbReference type="InterPro" id="IPR001041">
    <property type="entry name" value="2Fe-2S_ferredoxin-type"/>
</dbReference>
<dbReference type="SUPFAM" id="SSF52343">
    <property type="entry name" value="Ferredoxin reductase-like, C-terminal NADP-linked domain"/>
    <property type="match status" value="1"/>
</dbReference>
<comment type="cofactor">
    <cofactor evidence="2">
        <name>[2Fe-2S] cluster</name>
        <dbReference type="ChEBI" id="CHEBI:190135"/>
    </cofactor>
</comment>
<dbReference type="GO" id="GO:0051537">
    <property type="term" value="F:2 iron, 2 sulfur cluster binding"/>
    <property type="evidence" value="ECO:0007669"/>
    <property type="project" value="InterPro"/>
</dbReference>
<accession>A0A6I6LEY8</accession>
<dbReference type="PANTHER" id="PTHR47354">
    <property type="entry name" value="NADH OXIDOREDUCTASE HCR"/>
    <property type="match status" value="1"/>
</dbReference>
<organism evidence="5 6">
    <name type="scientific">Stutzerimonas stutzeri</name>
    <name type="common">Pseudomonas stutzeri</name>
    <dbReference type="NCBI Taxonomy" id="316"/>
    <lineage>
        <taxon>Bacteria</taxon>
        <taxon>Pseudomonadati</taxon>
        <taxon>Pseudomonadota</taxon>
        <taxon>Gammaproteobacteria</taxon>
        <taxon>Pseudomonadales</taxon>
        <taxon>Pseudomonadaceae</taxon>
        <taxon>Stutzerimonas</taxon>
    </lineage>
</organism>
<dbReference type="InterPro" id="IPR001709">
    <property type="entry name" value="Flavoprot_Pyr_Nucl_cyt_Rdtase"/>
</dbReference>
<dbReference type="NCBIfam" id="NF008822">
    <property type="entry name" value="PRK11872.1"/>
    <property type="match status" value="1"/>
</dbReference>
<dbReference type="InterPro" id="IPR006058">
    <property type="entry name" value="2Fe2S_fd_BS"/>
</dbReference>
<dbReference type="PROSITE" id="PS51384">
    <property type="entry name" value="FAD_FR"/>
    <property type="match status" value="1"/>
</dbReference>
<evidence type="ECO:0000313" key="6">
    <source>
        <dbReference type="Proteomes" id="UP000438983"/>
    </source>
</evidence>
<dbReference type="SUPFAM" id="SSF63380">
    <property type="entry name" value="Riboflavin synthase domain-like"/>
    <property type="match status" value="1"/>
</dbReference>
<dbReference type="InterPro" id="IPR008333">
    <property type="entry name" value="Cbr1-like_FAD-bd_dom"/>
</dbReference>
<gene>
    <name evidence="5" type="primary">antC</name>
    <name evidence="5" type="ORF">GQA94_02825</name>
</gene>
<dbReference type="SUPFAM" id="SSF54292">
    <property type="entry name" value="2Fe-2S ferredoxin-like"/>
    <property type="match status" value="1"/>
</dbReference>
<reference evidence="5 6" key="1">
    <citation type="submission" date="2019-12" db="EMBL/GenBank/DDBJ databases">
        <title>Complete genome sequence of Pseudomonas stutzeri.</title>
        <authorList>
            <person name="Lim S.R."/>
            <person name="Kim J.H."/>
        </authorList>
    </citation>
    <scope>NUCLEOTIDE SEQUENCE [LARGE SCALE GENOMIC DNA]</scope>
    <source>
        <strain evidence="5 6">PM101005</strain>
    </source>
</reference>
<dbReference type="PANTHER" id="PTHR47354:SF5">
    <property type="entry name" value="PROTEIN RFBI"/>
    <property type="match status" value="1"/>
</dbReference>
<dbReference type="Pfam" id="PF00111">
    <property type="entry name" value="Fer2"/>
    <property type="match status" value="1"/>
</dbReference>
<dbReference type="CDD" id="cd00207">
    <property type="entry name" value="fer2"/>
    <property type="match status" value="1"/>
</dbReference>
<feature type="domain" description="2Fe-2S ferredoxin-type" evidence="3">
    <location>
        <begin position="3"/>
        <end position="96"/>
    </location>
</feature>
<feature type="domain" description="FAD-binding FR-type" evidence="4">
    <location>
        <begin position="104"/>
        <end position="206"/>
    </location>
</feature>
<dbReference type="InterPro" id="IPR001433">
    <property type="entry name" value="OxRdtase_FAD/NAD-bd"/>
</dbReference>
<keyword evidence="5" id="KW-0560">Oxidoreductase</keyword>
<dbReference type="InterPro" id="IPR039261">
    <property type="entry name" value="FNR_nucleotide-bd"/>
</dbReference>
<dbReference type="Gene3D" id="2.40.30.10">
    <property type="entry name" value="Translation factors"/>
    <property type="match status" value="1"/>
</dbReference>
<dbReference type="Proteomes" id="UP000438983">
    <property type="component" value="Chromosome"/>
</dbReference>
<dbReference type="PROSITE" id="PS00197">
    <property type="entry name" value="2FE2S_FER_1"/>
    <property type="match status" value="1"/>
</dbReference>
<dbReference type="OrthoDB" id="9806195at2"/>
<dbReference type="Gene3D" id="3.10.20.30">
    <property type="match status" value="1"/>
</dbReference>
<evidence type="ECO:0000259" key="4">
    <source>
        <dbReference type="PROSITE" id="PS51384"/>
    </source>
</evidence>
<dbReference type="InterPro" id="IPR050415">
    <property type="entry name" value="MRET"/>
</dbReference>
<dbReference type="EMBL" id="CP046902">
    <property type="protein sequence ID" value="QGZ29054.1"/>
    <property type="molecule type" value="Genomic_DNA"/>
</dbReference>
<keyword evidence="1" id="KW-0408">Iron</keyword>
<dbReference type="InterPro" id="IPR047683">
    <property type="entry name" value="BenC-like_FAD_NAD-bd"/>
</dbReference>
<dbReference type="InterPro" id="IPR017938">
    <property type="entry name" value="Riboflavin_synthase-like_b-brl"/>
</dbReference>
<sequence length="342" mass="37527">MMHKVAFSFADGKTVFFPVEQNEILIDAAMRNGIKIPLDCREGVCATCQGRCESGSYTQDYVDDEALSAQDLAQGKVLTCQTRVQSDATFYFDFASTLCSQTESSPVTGVVTGVEQVSPTTAILHLDAGQSAVPLDFLPGQYARLSIPGTSSTRAYSFANRPSPTNQLQFLIRLLPDGAMSNYIRTQCRVGDEINIEAPLGTFYLRQPARPLIFVAGGTGLSAFLGMLDQLSETGCDQPISLYYGVRSATDLCELERIARYEQRLGQFRFVPVVSGDDNDWDGKRGYVTDHFDATALSNAPSDIYVCGPPPMVESIKTWLSEQALHQGQLYYEKFTDSSTEV</sequence>
<dbReference type="InterPro" id="IPR036010">
    <property type="entry name" value="2Fe-2S_ferredoxin-like_sf"/>
</dbReference>
<dbReference type="CDD" id="cd06209">
    <property type="entry name" value="BenDO_FAD_NAD"/>
    <property type="match status" value="1"/>
</dbReference>
<dbReference type="Gene3D" id="3.40.50.80">
    <property type="entry name" value="Nucleotide-binding domain of ferredoxin-NADP reductase (FNR) module"/>
    <property type="match status" value="1"/>
</dbReference>
<evidence type="ECO:0000256" key="2">
    <source>
        <dbReference type="ARBA" id="ARBA00034078"/>
    </source>
</evidence>
<name>A0A6I6LEY8_STUST</name>
<keyword evidence="5" id="KW-0223">Dioxygenase</keyword>
<dbReference type="InterPro" id="IPR017927">
    <property type="entry name" value="FAD-bd_FR_type"/>
</dbReference>
<protein>
    <submittedName>
        <fullName evidence="5">Anthranilate 1,2-dioxygenase electron transfer component AntC</fullName>
    </submittedName>
</protein>
<evidence type="ECO:0000259" key="3">
    <source>
        <dbReference type="PROSITE" id="PS51085"/>
    </source>
</evidence>
<dbReference type="PRINTS" id="PR00371">
    <property type="entry name" value="FPNCR"/>
</dbReference>
<dbReference type="GO" id="GO:0051213">
    <property type="term" value="F:dioxygenase activity"/>
    <property type="evidence" value="ECO:0007669"/>
    <property type="project" value="UniProtKB-KW"/>
</dbReference>
<dbReference type="Pfam" id="PF00970">
    <property type="entry name" value="FAD_binding_6"/>
    <property type="match status" value="1"/>
</dbReference>
<dbReference type="AlphaFoldDB" id="A0A6I6LEY8"/>
<dbReference type="Pfam" id="PF00175">
    <property type="entry name" value="NAD_binding_1"/>
    <property type="match status" value="1"/>
</dbReference>
<evidence type="ECO:0000256" key="1">
    <source>
        <dbReference type="ARBA" id="ARBA00023014"/>
    </source>
</evidence>
<keyword evidence="1" id="KW-0411">Iron-sulfur</keyword>
<dbReference type="PRINTS" id="PR00410">
    <property type="entry name" value="PHEHYDRXLASE"/>
</dbReference>